<feature type="compositionally biased region" description="Gly residues" evidence="1">
    <location>
        <begin position="731"/>
        <end position="748"/>
    </location>
</feature>
<evidence type="ECO:0000256" key="1">
    <source>
        <dbReference type="SAM" id="MobiDB-lite"/>
    </source>
</evidence>
<feature type="region of interest" description="Disordered" evidence="1">
    <location>
        <begin position="358"/>
        <end position="426"/>
    </location>
</feature>
<proteinExistence type="predicted"/>
<dbReference type="Proteomes" id="UP000317316">
    <property type="component" value="Unassembled WGS sequence"/>
</dbReference>
<sequence>MKKKIVLPLILSVVLIASGCNEKRSTEKSVDTEALISQYVDYDSEDYYTPWEEDIFTKITLNNEATTFDGSGGVIINGQNVEIHTSGTYVLEGTLSDGQIKVNTEDTGNVRLILNGVEITSSTNATIDIEQSDKTIISLEKGTENNLTDATSYVYEDEANTEVGAAIFSKDDLVINGIGTLTVNGKYKDGITSRDDLIITGGTINVTAVDDGVIGRDVFAMSNATVNITADGDGVKSSNDEDDGRGNIVLESGYLTVVAQGDGIQAEKEIIVIDGEYSIKTGDGSPEVVSSSESGMGMDGGPGVGALPEMGMEFSSMTDDEVEAFVENMESMNFPIDISTEIEGMTTEEIRAYLTTTLESMRPPGGGGMDRQNSEGSELPEDGQLPDESAEQNTPPERNSDFKAPEERNTEDNSTSTSSVDTTSQKGIKAGTNLNIVGGTITVDTVEDALHSNGDLTIQGGEETLSTGDDGIHADGNVFIAGGDIKILKSLEGIEGTNIEISDGSIHLKAADDGVNVNGGSSMNEMFGTFNRTPTSTETEEMAEDVSTIEDGLLTISGGYLYVDADGDGLDSNTNITMTGGTAIVYGPTENMNGTLDYDGTFLMQGGTLIASGSAGMPLGVSDGSTQNTIMMTFDETLEANTPVTVTNSDGKQIITVAPEKNYQMIVISSPDFELNEETTLNHGGTVTGEVVNGVYTNANTTDPTSSVTYSPTTVMTYLNSSGVTEEGSSTIGGGMRGNMQGGGGFGRGQERQQPDKTEDATNE</sequence>
<dbReference type="PROSITE" id="PS51257">
    <property type="entry name" value="PROKAR_LIPOPROTEIN"/>
    <property type="match status" value="1"/>
</dbReference>
<gene>
    <name evidence="3" type="ORF">FG382_12765</name>
</gene>
<evidence type="ECO:0000256" key="2">
    <source>
        <dbReference type="SAM" id="SignalP"/>
    </source>
</evidence>
<feature type="compositionally biased region" description="Basic and acidic residues" evidence="1">
    <location>
        <begin position="749"/>
        <end position="764"/>
    </location>
</feature>
<dbReference type="EMBL" id="VDGH01000007">
    <property type="protein sequence ID" value="TQR12493.1"/>
    <property type="molecule type" value="Genomic_DNA"/>
</dbReference>
<evidence type="ECO:0000313" key="3">
    <source>
        <dbReference type="EMBL" id="TQR12493.1"/>
    </source>
</evidence>
<evidence type="ECO:0000313" key="4">
    <source>
        <dbReference type="Proteomes" id="UP000317316"/>
    </source>
</evidence>
<protein>
    <submittedName>
        <fullName evidence="3">Carbohydrate-binding domain-containing protein</fullName>
    </submittedName>
</protein>
<feature type="region of interest" description="Disordered" evidence="1">
    <location>
        <begin position="724"/>
        <end position="764"/>
    </location>
</feature>
<keyword evidence="2" id="KW-0732">Signal</keyword>
<keyword evidence="4" id="KW-1185">Reference proteome</keyword>
<accession>A0A544T4W2</accession>
<dbReference type="InterPro" id="IPR025584">
    <property type="entry name" value="Cthe_2159"/>
</dbReference>
<dbReference type="AlphaFoldDB" id="A0A544T4W2"/>
<feature type="compositionally biased region" description="Acidic residues" evidence="1">
    <location>
        <begin position="378"/>
        <end position="390"/>
    </location>
</feature>
<comment type="caution">
    <text evidence="3">The sequence shown here is derived from an EMBL/GenBank/DDBJ whole genome shotgun (WGS) entry which is preliminary data.</text>
</comment>
<dbReference type="RefSeq" id="WP_142539273.1">
    <property type="nucleotide sequence ID" value="NZ_BMIE01000006.1"/>
</dbReference>
<feature type="compositionally biased region" description="Low complexity" evidence="1">
    <location>
        <begin position="412"/>
        <end position="424"/>
    </location>
</feature>
<reference evidence="3 4" key="1">
    <citation type="submission" date="2019-05" db="EMBL/GenBank/DDBJ databases">
        <title>Psychrobacillus vulpis sp. nov., a new species isolated from feces of a red fox that inhabits in The Tablas de Daimiel Natural Park, Albacete, Spain.</title>
        <authorList>
            <person name="Rodriguez M."/>
            <person name="Reina J.C."/>
            <person name="Bejar V."/>
            <person name="Llamas I."/>
        </authorList>
    </citation>
    <scope>NUCLEOTIDE SEQUENCE [LARGE SCALE GENOMIC DNA]</scope>
    <source>
        <strain evidence="3 4">NEAU-3TGS17</strain>
    </source>
</reference>
<feature type="compositionally biased region" description="Basic and acidic residues" evidence="1">
    <location>
        <begin position="398"/>
        <end position="411"/>
    </location>
</feature>
<feature type="signal peptide" evidence="2">
    <location>
        <begin position="1"/>
        <end position="19"/>
    </location>
</feature>
<dbReference type="OrthoDB" id="9812829at2"/>
<name>A0A544T4W2_9BACI</name>
<feature type="chain" id="PRO_5039466279" evidence="2">
    <location>
        <begin position="20"/>
        <end position="764"/>
    </location>
</feature>
<dbReference type="Pfam" id="PF14262">
    <property type="entry name" value="Cthe_2159"/>
    <property type="match status" value="2"/>
</dbReference>
<organism evidence="3 4">
    <name type="scientific">Psychrobacillus lasiicapitis</name>
    <dbReference type="NCBI Taxonomy" id="1636719"/>
    <lineage>
        <taxon>Bacteria</taxon>
        <taxon>Bacillati</taxon>
        <taxon>Bacillota</taxon>
        <taxon>Bacilli</taxon>
        <taxon>Bacillales</taxon>
        <taxon>Bacillaceae</taxon>
        <taxon>Psychrobacillus</taxon>
    </lineage>
</organism>